<evidence type="ECO:0000256" key="1">
    <source>
        <dbReference type="ARBA" id="ARBA00023015"/>
    </source>
</evidence>
<sequence length="227" mass="24749">MSSDHLVAPADATNLPIARLTLHEQIVTRLRDMVTDGSLPSGQRINEVAVGEQLGVSRTPLREALKTLAGEGLIELVPGRGTVVRKFTLQGVADALEVLKALEQLAAHRACAKATDAEIEMVLNLHRRMMDCYAARDRLSYFKLNQAIHSAILEIAGNPTLARMHQMLQAQMKRIRFIGNERAEKWAGAVAEHEAMAAALAARDGAALAVLLGQHLDNTLERVRDAL</sequence>
<name>A0A2W7IIK3_9PROT</name>
<feature type="domain" description="HTH gntR-type" evidence="4">
    <location>
        <begin position="20"/>
        <end position="87"/>
    </location>
</feature>
<dbReference type="Proteomes" id="UP000249688">
    <property type="component" value="Unassembled WGS sequence"/>
</dbReference>
<dbReference type="RefSeq" id="WP_111398049.1">
    <property type="nucleotide sequence ID" value="NZ_QKYU01000009.1"/>
</dbReference>
<dbReference type="InterPro" id="IPR011711">
    <property type="entry name" value="GntR_C"/>
</dbReference>
<dbReference type="AlphaFoldDB" id="A0A2W7IIK3"/>
<dbReference type="PANTHER" id="PTHR43537">
    <property type="entry name" value="TRANSCRIPTIONAL REGULATOR, GNTR FAMILY"/>
    <property type="match status" value="1"/>
</dbReference>
<keyword evidence="3" id="KW-0804">Transcription</keyword>
<evidence type="ECO:0000313" key="5">
    <source>
        <dbReference type="EMBL" id="PZW46660.1"/>
    </source>
</evidence>
<keyword evidence="2 5" id="KW-0238">DNA-binding</keyword>
<dbReference type="PRINTS" id="PR00035">
    <property type="entry name" value="HTHGNTR"/>
</dbReference>
<dbReference type="InterPro" id="IPR008920">
    <property type="entry name" value="TF_FadR/GntR_C"/>
</dbReference>
<dbReference type="Pfam" id="PF07729">
    <property type="entry name" value="FCD"/>
    <property type="match status" value="1"/>
</dbReference>
<evidence type="ECO:0000313" key="6">
    <source>
        <dbReference type="Proteomes" id="UP000249688"/>
    </source>
</evidence>
<dbReference type="InterPro" id="IPR000524">
    <property type="entry name" value="Tscrpt_reg_HTH_GntR"/>
</dbReference>
<evidence type="ECO:0000259" key="4">
    <source>
        <dbReference type="PROSITE" id="PS50949"/>
    </source>
</evidence>
<dbReference type="OrthoDB" id="9812290at2"/>
<gene>
    <name evidence="5" type="ORF">C8P66_109157</name>
</gene>
<dbReference type="Gene3D" id="1.10.10.10">
    <property type="entry name" value="Winged helix-like DNA-binding domain superfamily/Winged helix DNA-binding domain"/>
    <property type="match status" value="1"/>
</dbReference>
<dbReference type="SUPFAM" id="SSF46785">
    <property type="entry name" value="Winged helix' DNA-binding domain"/>
    <property type="match status" value="1"/>
</dbReference>
<evidence type="ECO:0000256" key="2">
    <source>
        <dbReference type="ARBA" id="ARBA00023125"/>
    </source>
</evidence>
<dbReference type="Gene3D" id="1.20.120.530">
    <property type="entry name" value="GntR ligand-binding domain-like"/>
    <property type="match status" value="1"/>
</dbReference>
<dbReference type="InterPro" id="IPR036390">
    <property type="entry name" value="WH_DNA-bd_sf"/>
</dbReference>
<comment type="caution">
    <text evidence="5">The sequence shown here is derived from an EMBL/GenBank/DDBJ whole genome shotgun (WGS) entry which is preliminary data.</text>
</comment>
<dbReference type="InterPro" id="IPR036388">
    <property type="entry name" value="WH-like_DNA-bd_sf"/>
</dbReference>
<protein>
    <submittedName>
        <fullName evidence="5">DNA-binding GntR family transcriptional regulator</fullName>
    </submittedName>
</protein>
<organism evidence="5 6">
    <name type="scientific">Humitalea rosea</name>
    <dbReference type="NCBI Taxonomy" id="990373"/>
    <lineage>
        <taxon>Bacteria</taxon>
        <taxon>Pseudomonadati</taxon>
        <taxon>Pseudomonadota</taxon>
        <taxon>Alphaproteobacteria</taxon>
        <taxon>Acetobacterales</taxon>
        <taxon>Roseomonadaceae</taxon>
        <taxon>Humitalea</taxon>
    </lineage>
</organism>
<accession>A0A2W7IIK3</accession>
<dbReference type="PROSITE" id="PS50949">
    <property type="entry name" value="HTH_GNTR"/>
    <property type="match status" value="1"/>
</dbReference>
<dbReference type="SUPFAM" id="SSF48008">
    <property type="entry name" value="GntR ligand-binding domain-like"/>
    <property type="match status" value="1"/>
</dbReference>
<dbReference type="GO" id="GO:0003677">
    <property type="term" value="F:DNA binding"/>
    <property type="evidence" value="ECO:0007669"/>
    <property type="project" value="UniProtKB-KW"/>
</dbReference>
<dbReference type="SMART" id="SM00895">
    <property type="entry name" value="FCD"/>
    <property type="match status" value="1"/>
</dbReference>
<proteinExistence type="predicted"/>
<dbReference type="EMBL" id="QKYU01000009">
    <property type="protein sequence ID" value="PZW46660.1"/>
    <property type="molecule type" value="Genomic_DNA"/>
</dbReference>
<dbReference type="GO" id="GO:0003700">
    <property type="term" value="F:DNA-binding transcription factor activity"/>
    <property type="evidence" value="ECO:0007669"/>
    <property type="project" value="InterPro"/>
</dbReference>
<dbReference type="CDD" id="cd07377">
    <property type="entry name" value="WHTH_GntR"/>
    <property type="match status" value="1"/>
</dbReference>
<dbReference type="SMART" id="SM00345">
    <property type="entry name" value="HTH_GNTR"/>
    <property type="match status" value="1"/>
</dbReference>
<keyword evidence="1" id="KW-0805">Transcription regulation</keyword>
<keyword evidence="6" id="KW-1185">Reference proteome</keyword>
<dbReference type="PANTHER" id="PTHR43537:SF50">
    <property type="entry name" value="TRANSCRIPTIONAL REGULATORY PROTEIN"/>
    <property type="match status" value="1"/>
</dbReference>
<dbReference type="Pfam" id="PF00392">
    <property type="entry name" value="GntR"/>
    <property type="match status" value="1"/>
</dbReference>
<evidence type="ECO:0000256" key="3">
    <source>
        <dbReference type="ARBA" id="ARBA00023163"/>
    </source>
</evidence>
<reference evidence="5 6" key="1">
    <citation type="submission" date="2018-06" db="EMBL/GenBank/DDBJ databases">
        <title>Genomic Encyclopedia of Archaeal and Bacterial Type Strains, Phase II (KMG-II): from individual species to whole genera.</title>
        <authorList>
            <person name="Goeker M."/>
        </authorList>
    </citation>
    <scope>NUCLEOTIDE SEQUENCE [LARGE SCALE GENOMIC DNA]</scope>
    <source>
        <strain evidence="5 6">DSM 24525</strain>
    </source>
</reference>